<dbReference type="AlphaFoldDB" id="A0A1V4KWI1"/>
<dbReference type="EMBL" id="LSYS01001520">
    <property type="protein sequence ID" value="OPJ88715.1"/>
    <property type="molecule type" value="Genomic_DNA"/>
</dbReference>
<accession>A0A1V4KWI1</accession>
<evidence type="ECO:0000313" key="2">
    <source>
        <dbReference type="Proteomes" id="UP000190648"/>
    </source>
</evidence>
<sequence length="80" mass="8701">MPDLLPSDVLNAPTLGCYRGGFQEHRTHISTLPALLYTLTQLSVMVTESFLRVVYGEGDSGIRRWRRGATGASSAPSSSF</sequence>
<proteinExistence type="predicted"/>
<dbReference type="Proteomes" id="UP000190648">
    <property type="component" value="Unassembled WGS sequence"/>
</dbReference>
<evidence type="ECO:0000313" key="1">
    <source>
        <dbReference type="EMBL" id="OPJ88715.1"/>
    </source>
</evidence>
<name>A0A1V4KWI1_PATFA</name>
<reference evidence="1 2" key="1">
    <citation type="submission" date="2016-02" db="EMBL/GenBank/DDBJ databases">
        <title>Band-tailed pigeon sequencing and assembly.</title>
        <authorList>
            <person name="Soares A.E."/>
            <person name="Novak B.J."/>
            <person name="Rice E.S."/>
            <person name="O'Connell B."/>
            <person name="Chang D."/>
            <person name="Weber S."/>
            <person name="Shapiro B."/>
        </authorList>
    </citation>
    <scope>NUCLEOTIDE SEQUENCE [LARGE SCALE GENOMIC DNA]</scope>
    <source>
        <strain evidence="1">BTP2013</strain>
        <tissue evidence="1">Blood</tissue>
    </source>
</reference>
<protein>
    <submittedName>
        <fullName evidence="1">Uncharacterized protein</fullName>
    </submittedName>
</protein>
<keyword evidence="2" id="KW-1185">Reference proteome</keyword>
<organism evidence="1 2">
    <name type="scientific">Patagioenas fasciata monilis</name>
    <dbReference type="NCBI Taxonomy" id="372326"/>
    <lineage>
        <taxon>Eukaryota</taxon>
        <taxon>Metazoa</taxon>
        <taxon>Chordata</taxon>
        <taxon>Craniata</taxon>
        <taxon>Vertebrata</taxon>
        <taxon>Euteleostomi</taxon>
        <taxon>Archelosauria</taxon>
        <taxon>Archosauria</taxon>
        <taxon>Dinosauria</taxon>
        <taxon>Saurischia</taxon>
        <taxon>Theropoda</taxon>
        <taxon>Coelurosauria</taxon>
        <taxon>Aves</taxon>
        <taxon>Neognathae</taxon>
        <taxon>Neoaves</taxon>
        <taxon>Columbimorphae</taxon>
        <taxon>Columbiformes</taxon>
        <taxon>Columbidae</taxon>
        <taxon>Patagioenas</taxon>
    </lineage>
</organism>
<gene>
    <name evidence="1" type="ORF">AV530_003195</name>
</gene>
<comment type="caution">
    <text evidence="1">The sequence shown here is derived from an EMBL/GenBank/DDBJ whole genome shotgun (WGS) entry which is preliminary data.</text>
</comment>